<dbReference type="InterPro" id="IPR048770">
    <property type="entry name" value="SoFic-like_C"/>
</dbReference>
<feature type="binding site" evidence="3">
    <location>
        <begin position="194"/>
        <end position="201"/>
    </location>
    <ligand>
        <name>ATP</name>
        <dbReference type="ChEBI" id="CHEBI:30616"/>
    </ligand>
</feature>
<feature type="binding site" evidence="1">
    <location>
        <position position="190"/>
    </location>
    <ligand>
        <name>ATP</name>
        <dbReference type="ChEBI" id="CHEBI:30616"/>
    </ligand>
</feature>
<evidence type="ECO:0000256" key="1">
    <source>
        <dbReference type="PIRSR" id="PIRSR038925-1"/>
    </source>
</evidence>
<dbReference type="Gene3D" id="1.10.3290.10">
    <property type="entry name" value="Fido-like domain"/>
    <property type="match status" value="1"/>
</dbReference>
<feature type="binding site" evidence="1">
    <location>
        <begin position="195"/>
        <end position="201"/>
    </location>
    <ligand>
        <name>ATP</name>
        <dbReference type="ChEBI" id="CHEBI:30616"/>
    </ligand>
</feature>
<dbReference type="Pfam" id="PF02661">
    <property type="entry name" value="Fic"/>
    <property type="match status" value="1"/>
</dbReference>
<comment type="caution">
    <text evidence="5">The sequence shown here is derived from an EMBL/GenBank/DDBJ whole genome shotgun (WGS) entry which is preliminary data.</text>
</comment>
<dbReference type="Pfam" id="PF13784">
    <property type="entry name" value="Fic_N"/>
    <property type="match status" value="1"/>
</dbReference>
<dbReference type="Proteomes" id="UP000824055">
    <property type="component" value="Unassembled WGS sequence"/>
</dbReference>
<dbReference type="Pfam" id="PF21248">
    <property type="entry name" value="SoFic-like_C"/>
    <property type="match status" value="1"/>
</dbReference>
<dbReference type="InterPro" id="IPR025758">
    <property type="entry name" value="Fic/DOC_N"/>
</dbReference>
<evidence type="ECO:0000256" key="2">
    <source>
        <dbReference type="PIRSR" id="PIRSR640198-1"/>
    </source>
</evidence>
<dbReference type="SUPFAM" id="SSF140931">
    <property type="entry name" value="Fic-like"/>
    <property type="match status" value="1"/>
</dbReference>
<sequence>MYKIPILPLKEDLESKAVLRQVAKSHRRLAELKGAVLSIPKPDILINTLSLQEAKDSSAVESIITTHDELYRAELSFHTGISPAAKEVQYYSNALIYGFKRVKNQGLLTCNDIREIYKRIKLNDAGFRSTPGTALINDHTGEMVYQPPQDHAEIVSYMSNLEEFINDNAMSDLDPLVKMCVIHHQFESIHPFSDGNGRTGRIINILYLVSQGLLEWPVLYLSRYIIKNKNEYYRLIQSVRDDGDWESWILFLLKGLEETSFETLSLIMNIKDLMMEYKQRIRSELPKVYSQDLLNNLFRHPYTKIDFVCNELAITRPTATSYLNQLVDNGFLRKMKLGKNNFYLNTRLFDLLLNAFHIEKPNGEQQQIRTSE</sequence>
<dbReference type="PROSITE" id="PS51459">
    <property type="entry name" value="FIDO"/>
    <property type="match status" value="1"/>
</dbReference>
<reference evidence="5" key="1">
    <citation type="journal article" date="2021" name="PeerJ">
        <title>Extensive microbial diversity within the chicken gut microbiome revealed by metagenomics and culture.</title>
        <authorList>
            <person name="Gilroy R."/>
            <person name="Ravi A."/>
            <person name="Getino M."/>
            <person name="Pursley I."/>
            <person name="Horton D.L."/>
            <person name="Alikhan N.F."/>
            <person name="Baker D."/>
            <person name="Gharbi K."/>
            <person name="Hall N."/>
            <person name="Watson M."/>
            <person name="Adriaenssens E.M."/>
            <person name="Foster-Nyarko E."/>
            <person name="Jarju S."/>
            <person name="Secka A."/>
            <person name="Antonio M."/>
            <person name="Oren A."/>
            <person name="Chaudhuri R.R."/>
            <person name="La Ragione R."/>
            <person name="Hildebrand F."/>
            <person name="Pallen M.J."/>
        </authorList>
    </citation>
    <scope>NUCLEOTIDE SEQUENCE</scope>
    <source>
        <strain evidence="5">ChiHecec3B27-8219</strain>
    </source>
</reference>
<keyword evidence="1" id="KW-0067">ATP-binding</keyword>
<dbReference type="EMBL" id="DXBE01000040">
    <property type="protein sequence ID" value="HIZ69298.1"/>
    <property type="molecule type" value="Genomic_DNA"/>
</dbReference>
<evidence type="ECO:0000313" key="5">
    <source>
        <dbReference type="EMBL" id="HIZ69298.1"/>
    </source>
</evidence>
<accession>A0A9D2FXJ3</accession>
<dbReference type="InterPro" id="IPR040198">
    <property type="entry name" value="Fido_containing"/>
</dbReference>
<dbReference type="InterPro" id="IPR003812">
    <property type="entry name" value="Fido"/>
</dbReference>
<gene>
    <name evidence="5" type="ORF">H9966_05340</name>
</gene>
<protein>
    <submittedName>
        <fullName evidence="5">Fic family protein</fullName>
    </submittedName>
</protein>
<evidence type="ECO:0000259" key="4">
    <source>
        <dbReference type="PROSITE" id="PS51459"/>
    </source>
</evidence>
<feature type="binding site" evidence="3">
    <location>
        <begin position="232"/>
        <end position="233"/>
    </location>
    <ligand>
        <name>ATP</name>
        <dbReference type="ChEBI" id="CHEBI:30616"/>
    </ligand>
</feature>
<name>A0A9D2FXJ3_9BACT</name>
<keyword evidence="1" id="KW-0547">Nucleotide-binding</keyword>
<dbReference type="InterPro" id="IPR036597">
    <property type="entry name" value="Fido-like_dom_sf"/>
</dbReference>
<feature type="binding site" evidence="1">
    <location>
        <position position="61"/>
    </location>
    <ligand>
        <name>ATP</name>
        <dbReference type="ChEBI" id="CHEBI:30616"/>
    </ligand>
</feature>
<organism evidence="5 6">
    <name type="scientific">Candidatus Prevotella avicola</name>
    <dbReference type="NCBI Taxonomy" id="2838738"/>
    <lineage>
        <taxon>Bacteria</taxon>
        <taxon>Pseudomonadati</taxon>
        <taxon>Bacteroidota</taxon>
        <taxon>Bacteroidia</taxon>
        <taxon>Bacteroidales</taxon>
        <taxon>Prevotellaceae</taxon>
        <taxon>Prevotella</taxon>
    </lineage>
</organism>
<feature type="active site" evidence="2">
    <location>
        <position position="190"/>
    </location>
</feature>
<proteinExistence type="predicted"/>
<dbReference type="PIRSF" id="PIRSF038925">
    <property type="entry name" value="AMP-prot_trans"/>
    <property type="match status" value="1"/>
</dbReference>
<dbReference type="GO" id="GO:0005524">
    <property type="term" value="F:ATP binding"/>
    <property type="evidence" value="ECO:0007669"/>
    <property type="project" value="UniProtKB-KW"/>
</dbReference>
<evidence type="ECO:0000313" key="6">
    <source>
        <dbReference type="Proteomes" id="UP000824055"/>
    </source>
</evidence>
<dbReference type="PANTHER" id="PTHR13504">
    <property type="entry name" value="FIDO DOMAIN-CONTAINING PROTEIN DDB_G0283145"/>
    <property type="match status" value="1"/>
</dbReference>
<feature type="domain" description="Fido" evidence="4">
    <location>
        <begin position="108"/>
        <end position="254"/>
    </location>
</feature>
<feature type="binding site" evidence="1">
    <location>
        <position position="232"/>
    </location>
    <ligand>
        <name>ATP</name>
        <dbReference type="ChEBI" id="CHEBI:30616"/>
    </ligand>
</feature>
<reference evidence="5" key="2">
    <citation type="submission" date="2021-04" db="EMBL/GenBank/DDBJ databases">
        <authorList>
            <person name="Gilroy R."/>
        </authorList>
    </citation>
    <scope>NUCLEOTIDE SEQUENCE</scope>
    <source>
        <strain evidence="5">ChiHecec3B27-8219</strain>
    </source>
</reference>
<dbReference type="InterPro" id="IPR026287">
    <property type="entry name" value="SoFic-like"/>
</dbReference>
<evidence type="ECO:0000256" key="3">
    <source>
        <dbReference type="PIRSR" id="PIRSR640198-2"/>
    </source>
</evidence>
<dbReference type="AlphaFoldDB" id="A0A9D2FXJ3"/>
<dbReference type="PANTHER" id="PTHR13504:SF35">
    <property type="entry name" value="PROTEIN ADENYLYLTRANSFERASE SOFIC"/>
    <property type="match status" value="1"/>
</dbReference>